<evidence type="ECO:0000256" key="1">
    <source>
        <dbReference type="SAM" id="SignalP"/>
    </source>
</evidence>
<name>A0A7W7ZCM6_9BACT</name>
<proteinExistence type="predicted"/>
<keyword evidence="1" id="KW-0732">Signal</keyword>
<reference evidence="2 3" key="1">
    <citation type="submission" date="2020-08" db="EMBL/GenBank/DDBJ databases">
        <title>Genomic Encyclopedia of Type Strains, Phase IV (KMG-V): Genome sequencing to study the core and pangenomes of soil and plant-associated prokaryotes.</title>
        <authorList>
            <person name="Whitman W."/>
        </authorList>
    </citation>
    <scope>NUCLEOTIDE SEQUENCE [LARGE SCALE GENOMIC DNA]</scope>
    <source>
        <strain evidence="2 3">M8UP14</strain>
    </source>
</reference>
<evidence type="ECO:0008006" key="4">
    <source>
        <dbReference type="Google" id="ProtNLM"/>
    </source>
</evidence>
<organism evidence="2 3">
    <name type="scientific">Granulicella aggregans</name>
    <dbReference type="NCBI Taxonomy" id="474949"/>
    <lineage>
        <taxon>Bacteria</taxon>
        <taxon>Pseudomonadati</taxon>
        <taxon>Acidobacteriota</taxon>
        <taxon>Terriglobia</taxon>
        <taxon>Terriglobales</taxon>
        <taxon>Acidobacteriaceae</taxon>
        <taxon>Granulicella</taxon>
    </lineage>
</organism>
<comment type="caution">
    <text evidence="2">The sequence shown here is derived from an EMBL/GenBank/DDBJ whole genome shotgun (WGS) entry which is preliminary data.</text>
</comment>
<keyword evidence="3" id="KW-1185">Reference proteome</keyword>
<evidence type="ECO:0000313" key="3">
    <source>
        <dbReference type="Proteomes" id="UP000540989"/>
    </source>
</evidence>
<dbReference type="Proteomes" id="UP000540989">
    <property type="component" value="Unassembled WGS sequence"/>
</dbReference>
<dbReference type="AlphaFoldDB" id="A0A7W7ZCM6"/>
<feature type="chain" id="PRO_5031228694" description="LPP20 lipoprotein" evidence="1">
    <location>
        <begin position="20"/>
        <end position="265"/>
    </location>
</feature>
<protein>
    <recommendedName>
        <fullName evidence="4">LPP20 lipoprotein</fullName>
    </recommendedName>
</protein>
<accession>A0A7W7ZCM6</accession>
<feature type="signal peptide" evidence="1">
    <location>
        <begin position="1"/>
        <end position="19"/>
    </location>
</feature>
<dbReference type="EMBL" id="JACHIP010000002">
    <property type="protein sequence ID" value="MBB5057367.1"/>
    <property type="molecule type" value="Genomic_DNA"/>
</dbReference>
<gene>
    <name evidence="2" type="ORF">HDF16_002052</name>
</gene>
<dbReference type="RefSeq" id="WP_184216034.1">
    <property type="nucleotide sequence ID" value="NZ_JACHIP010000002.1"/>
</dbReference>
<sequence length="265" mass="28936">MKRIAALLASLLPLSLISAQNPTSPHPDMAAQRAEATLFFQRSLEINDLASKPQSLEDSHHLIDLIAAIFAKDIPPSRLTRSLRDQIAQAEYETANSTPTLIPEQRVADAWNRYIYTIGASPDALVTVAEIHNLRDGSYAAARYMWSRGSRSIWSTPAIYATTPDQKLADGCTAVEVLRILSDITNQFGNLRGARERVKAGVLVSDSLKPLPPGATPPRASVSFKVGRRDDPVGEAANRYASDHGTRALIHALQTLTNDLFRGQT</sequence>
<evidence type="ECO:0000313" key="2">
    <source>
        <dbReference type="EMBL" id="MBB5057367.1"/>
    </source>
</evidence>